<dbReference type="GO" id="GO:1904680">
    <property type="term" value="F:peptide transmembrane transporter activity"/>
    <property type="evidence" value="ECO:0007669"/>
    <property type="project" value="TreeGrafter"/>
</dbReference>
<dbReference type="Pfam" id="PF00496">
    <property type="entry name" value="SBP_bac_5"/>
    <property type="match status" value="1"/>
</dbReference>
<dbReference type="Proteomes" id="UP000318717">
    <property type="component" value="Unassembled WGS sequence"/>
</dbReference>
<dbReference type="InterPro" id="IPR039424">
    <property type="entry name" value="SBP_5"/>
</dbReference>
<organism evidence="2 3">
    <name type="scientific">Vibrio inusitatus NBRC 102082</name>
    <dbReference type="NCBI Taxonomy" id="1219070"/>
    <lineage>
        <taxon>Bacteria</taxon>
        <taxon>Pseudomonadati</taxon>
        <taxon>Pseudomonadota</taxon>
        <taxon>Gammaproteobacteria</taxon>
        <taxon>Vibrionales</taxon>
        <taxon>Vibrionaceae</taxon>
        <taxon>Vibrio</taxon>
    </lineage>
</organism>
<proteinExistence type="predicted"/>
<dbReference type="GO" id="GO:0030288">
    <property type="term" value="C:outer membrane-bounded periplasmic space"/>
    <property type="evidence" value="ECO:0007669"/>
    <property type="project" value="UniProtKB-ARBA"/>
</dbReference>
<dbReference type="PANTHER" id="PTHR30290">
    <property type="entry name" value="PERIPLASMIC BINDING COMPONENT OF ABC TRANSPORTER"/>
    <property type="match status" value="1"/>
</dbReference>
<gene>
    <name evidence="2" type="ORF">VIN01S_10680</name>
</gene>
<evidence type="ECO:0000313" key="2">
    <source>
        <dbReference type="EMBL" id="GEA50264.1"/>
    </source>
</evidence>
<dbReference type="SUPFAM" id="SSF53850">
    <property type="entry name" value="Periplasmic binding protein-like II"/>
    <property type="match status" value="1"/>
</dbReference>
<dbReference type="AlphaFoldDB" id="A0A4Y3HVG3"/>
<dbReference type="InterPro" id="IPR030678">
    <property type="entry name" value="Peptide/Ni-bd"/>
</dbReference>
<evidence type="ECO:0000259" key="1">
    <source>
        <dbReference type="Pfam" id="PF00496"/>
    </source>
</evidence>
<accession>A0A4Y3HVG3</accession>
<dbReference type="PIRSF" id="PIRSF002741">
    <property type="entry name" value="MppA"/>
    <property type="match status" value="1"/>
</dbReference>
<dbReference type="PANTHER" id="PTHR30290:SF83">
    <property type="entry name" value="ABC TRANSPORTER SUBSTRATE-BINDING PROTEIN"/>
    <property type="match status" value="1"/>
</dbReference>
<dbReference type="CDD" id="cd08490">
    <property type="entry name" value="PBP2_NikA_DppA_OppA_like_3"/>
    <property type="match status" value="1"/>
</dbReference>
<name>A0A4Y3HVG3_9VIBR</name>
<keyword evidence="3" id="KW-1185">Reference proteome</keyword>
<sequence>MKKNLILVITFGLFAWLFLGYQAVDKDNTLVIGGPFEFTSQDLSKDGYIYTRMQVAESLFEVQSNGNIESKLASSYEVSEDGLKWQFHVRNGVRFHDGDLLTAESVVLSLSHALQKPGVLNQIPLKKLYVEGDVTVIELAEPYRPLLAILSHFSTAILAPDSFDSEGQVVDIQGTGPYRASVIAPPHKLNVTRFDDYWGDKPSIEEVHYLTGHRAESRALQAQSGQADLIYTLDPASIDLLNSSENLTVHSLSIPRTVLLKLNNEHRFLNSEHTRQALSLALDRHGISEHIVRVENSEANQLFPPSLSDWHLVNAEGATRNLPKAQELLKSQGWELNQENLLQRNDEVFELTLVTYADRPELTVIATAIQAQLKELGVAIDVSVDNSSAIPAKHQDGTLELALIARNFGTISDPLAILLDDTKHHIGSDWGPMNWSSQELNRILNDMVLSQDDSYRELAQQASVILAKEMPLIPVVYYTQQVSVNNRVQNFQFDPFENNYRVSEMYFAQ</sequence>
<feature type="domain" description="Solute-binding protein family 5" evidence="1">
    <location>
        <begin position="68"/>
        <end position="412"/>
    </location>
</feature>
<protein>
    <submittedName>
        <fullName evidence="2">ABC transporter substrate-binding protein</fullName>
    </submittedName>
</protein>
<dbReference type="EMBL" id="BJLF01000004">
    <property type="protein sequence ID" value="GEA50264.1"/>
    <property type="molecule type" value="Genomic_DNA"/>
</dbReference>
<evidence type="ECO:0000313" key="3">
    <source>
        <dbReference type="Proteomes" id="UP000318717"/>
    </source>
</evidence>
<dbReference type="GO" id="GO:0043190">
    <property type="term" value="C:ATP-binding cassette (ABC) transporter complex"/>
    <property type="evidence" value="ECO:0007669"/>
    <property type="project" value="InterPro"/>
</dbReference>
<comment type="caution">
    <text evidence="2">The sequence shown here is derived from an EMBL/GenBank/DDBJ whole genome shotgun (WGS) entry which is preliminary data.</text>
</comment>
<dbReference type="InterPro" id="IPR000914">
    <property type="entry name" value="SBP_5_dom"/>
</dbReference>
<dbReference type="OrthoDB" id="9801912at2"/>
<dbReference type="RefSeq" id="WP_141344660.1">
    <property type="nucleotide sequence ID" value="NZ_BJLF01000004.1"/>
</dbReference>
<dbReference type="GO" id="GO:0015833">
    <property type="term" value="P:peptide transport"/>
    <property type="evidence" value="ECO:0007669"/>
    <property type="project" value="TreeGrafter"/>
</dbReference>
<dbReference type="Gene3D" id="3.10.105.10">
    <property type="entry name" value="Dipeptide-binding Protein, Domain 3"/>
    <property type="match status" value="1"/>
</dbReference>
<reference evidence="2 3" key="1">
    <citation type="submission" date="2019-06" db="EMBL/GenBank/DDBJ databases">
        <title>Whole genome shotgun sequence of Vibrio inusitatus NBRC 102082.</title>
        <authorList>
            <person name="Hosoyama A."/>
            <person name="Uohara A."/>
            <person name="Ohji S."/>
            <person name="Ichikawa N."/>
        </authorList>
    </citation>
    <scope>NUCLEOTIDE SEQUENCE [LARGE SCALE GENOMIC DNA]</scope>
    <source>
        <strain evidence="2 3">NBRC 102082</strain>
    </source>
</reference>
<dbReference type="Gene3D" id="3.40.190.10">
    <property type="entry name" value="Periplasmic binding protein-like II"/>
    <property type="match status" value="1"/>
</dbReference>